<evidence type="ECO:0000313" key="4">
    <source>
        <dbReference type="Proteomes" id="UP000441717"/>
    </source>
</evidence>
<dbReference type="GO" id="GO:0016829">
    <property type="term" value="F:lyase activity"/>
    <property type="evidence" value="ECO:0007669"/>
    <property type="project" value="UniProtKB-KW"/>
</dbReference>
<gene>
    <name evidence="3" type="primary">larC</name>
    <name evidence="3" type="ORF">GFC01_13145</name>
</gene>
<dbReference type="AlphaFoldDB" id="A0A6N7ISU0"/>
<organism evidence="3 4">
    <name type="scientific">Desulfofundulus thermobenzoicus</name>
    <dbReference type="NCBI Taxonomy" id="29376"/>
    <lineage>
        <taxon>Bacteria</taxon>
        <taxon>Bacillati</taxon>
        <taxon>Bacillota</taxon>
        <taxon>Clostridia</taxon>
        <taxon>Eubacteriales</taxon>
        <taxon>Peptococcaceae</taxon>
        <taxon>Desulfofundulus</taxon>
    </lineage>
</organism>
<dbReference type="Proteomes" id="UP000441717">
    <property type="component" value="Unassembled WGS sequence"/>
</dbReference>
<dbReference type="OrthoDB" id="9765625at2"/>
<sequence>MKIVGERKVKIAYFDCFSGVSGDMLLAAFIDLGLPLEQLSKELSSLGLDEFHLEASRVSKCGIFGTKLNVVVHENGHHHHRHLGEIVGIIGRSGLDDWVKDKSIKIFENIAAAEGRIHNLPADKVHFHEVGAVDSIVDVVGSVLAVRLLEIERVYSSPLPMGRGFVSTAHGMVPLPAPATAELLKGVPVHWVNSEKELVTPTGAAILAVLVSEFGYFPPVRWERIGYGCGNSDRKVPNMLRIFTGWS</sequence>
<dbReference type="EMBL" id="WHYR01000041">
    <property type="protein sequence ID" value="MQL53186.1"/>
    <property type="molecule type" value="Genomic_DNA"/>
</dbReference>
<keyword evidence="2" id="KW-0456">Lyase</keyword>
<evidence type="ECO:0000313" key="3">
    <source>
        <dbReference type="EMBL" id="MQL53186.1"/>
    </source>
</evidence>
<protein>
    <submittedName>
        <fullName evidence="3">Nickel pincer cofactor biosynthesis protein LarC</fullName>
    </submittedName>
</protein>
<dbReference type="InterPro" id="IPR002822">
    <property type="entry name" value="Ni_insertion"/>
</dbReference>
<keyword evidence="1" id="KW-0533">Nickel</keyword>
<comment type="caution">
    <text evidence="3">The sequence shown here is derived from an EMBL/GenBank/DDBJ whole genome shotgun (WGS) entry which is preliminary data.</text>
</comment>
<dbReference type="Pfam" id="PF01969">
    <property type="entry name" value="Ni_insertion"/>
    <property type="match status" value="1"/>
</dbReference>
<dbReference type="PANTHER" id="PTHR36566">
    <property type="entry name" value="NICKEL INSERTION PROTEIN-RELATED"/>
    <property type="match status" value="1"/>
</dbReference>
<reference evidence="3 4" key="1">
    <citation type="submission" date="2019-10" db="EMBL/GenBank/DDBJ databases">
        <title>Comparative genomics of sulfur disproportionating microorganisms.</title>
        <authorList>
            <person name="Ward L.M."/>
            <person name="Bertran E."/>
            <person name="Johnston D."/>
        </authorList>
    </citation>
    <scope>NUCLEOTIDE SEQUENCE [LARGE SCALE GENOMIC DNA]</scope>
    <source>
        <strain evidence="3 4">DSM 14055</strain>
    </source>
</reference>
<dbReference type="NCBIfam" id="TIGR00299">
    <property type="entry name" value="nickel pincer cofactor biosynthesis protein LarC"/>
    <property type="match status" value="1"/>
</dbReference>
<accession>A0A6N7ISU0</accession>
<name>A0A6N7ISU0_9FIRM</name>
<dbReference type="PANTHER" id="PTHR36566:SF1">
    <property type="entry name" value="PYRIDINIUM-3,5-BISTHIOCARBOXYLIC ACID MONONUCLEOTIDE NICKEL INSERTION PROTEIN"/>
    <property type="match status" value="1"/>
</dbReference>
<proteinExistence type="predicted"/>
<keyword evidence="4" id="KW-1185">Reference proteome</keyword>
<evidence type="ECO:0000256" key="1">
    <source>
        <dbReference type="ARBA" id="ARBA00022596"/>
    </source>
</evidence>
<evidence type="ECO:0000256" key="2">
    <source>
        <dbReference type="ARBA" id="ARBA00023239"/>
    </source>
</evidence>